<reference evidence="2" key="1">
    <citation type="journal article" date="2023" name="G3 (Bethesda)">
        <title>Genome assembly and association tests identify interacting loci associated with vigor, precocity, and sex in interspecific pistachio rootstocks.</title>
        <authorList>
            <person name="Palmer W."/>
            <person name="Jacygrad E."/>
            <person name="Sagayaradj S."/>
            <person name="Cavanaugh K."/>
            <person name="Han R."/>
            <person name="Bertier L."/>
            <person name="Beede B."/>
            <person name="Kafkas S."/>
            <person name="Golino D."/>
            <person name="Preece J."/>
            <person name="Michelmore R."/>
        </authorList>
    </citation>
    <scope>NUCLEOTIDE SEQUENCE [LARGE SCALE GENOMIC DNA]</scope>
</reference>
<accession>A0ACC1A070</accession>
<gene>
    <name evidence="1" type="ORF">Patl1_24241</name>
</gene>
<protein>
    <submittedName>
        <fullName evidence="1">Uncharacterized protein</fullName>
    </submittedName>
</protein>
<name>A0ACC1A070_9ROSI</name>
<evidence type="ECO:0000313" key="1">
    <source>
        <dbReference type="EMBL" id="KAJ0080320.1"/>
    </source>
</evidence>
<comment type="caution">
    <text evidence="1">The sequence shown here is derived from an EMBL/GenBank/DDBJ whole genome shotgun (WGS) entry which is preliminary data.</text>
</comment>
<organism evidence="1 2">
    <name type="scientific">Pistacia atlantica</name>
    <dbReference type="NCBI Taxonomy" id="434234"/>
    <lineage>
        <taxon>Eukaryota</taxon>
        <taxon>Viridiplantae</taxon>
        <taxon>Streptophyta</taxon>
        <taxon>Embryophyta</taxon>
        <taxon>Tracheophyta</taxon>
        <taxon>Spermatophyta</taxon>
        <taxon>Magnoliopsida</taxon>
        <taxon>eudicotyledons</taxon>
        <taxon>Gunneridae</taxon>
        <taxon>Pentapetalae</taxon>
        <taxon>rosids</taxon>
        <taxon>malvids</taxon>
        <taxon>Sapindales</taxon>
        <taxon>Anacardiaceae</taxon>
        <taxon>Pistacia</taxon>
    </lineage>
</organism>
<evidence type="ECO:0000313" key="2">
    <source>
        <dbReference type="Proteomes" id="UP001164250"/>
    </source>
</evidence>
<sequence length="360" mass="41672">MENDTSISDLFKNIIGFGILQGANLTIEQARNRLDLVVNELKDSCLLLDGSIKGRFSMHDVIRTVAITCGYTDYHVFTDKNDIESEWKDKDKLKQCTIISLVGNKIITRLWPEGLDCPELEFFYMRSRGSSFEIPEEFFRAMPKLKVLDLFKLQQSLLPLSLEVLTNLQTLCLDDSKIEDVAIIGKLDKLKVLSMKFSNIMKLPTEIGQLTQLRILDLSNCQKLIVIAPNVISKLSQLEELYLEGCGIQWNVEVLEELKGLSRLSGLEIDIKDNKMLPKDFFFKELKRYRMSIGVWRDIRWRSYYSYYSSKYESLNMLEFDCDSTISLEEIQIVKNVEFLRLAKVSNDDNNLTTFFNEKV</sequence>
<dbReference type="EMBL" id="CM047909">
    <property type="protein sequence ID" value="KAJ0080320.1"/>
    <property type="molecule type" value="Genomic_DNA"/>
</dbReference>
<proteinExistence type="predicted"/>
<keyword evidence="2" id="KW-1185">Reference proteome</keyword>
<dbReference type="Proteomes" id="UP001164250">
    <property type="component" value="Chromosome 13"/>
</dbReference>